<dbReference type="Proteomes" id="UP000828048">
    <property type="component" value="Chromosome 12"/>
</dbReference>
<name>A0ACB7ZCQ0_9ERIC</name>
<evidence type="ECO:0000313" key="1">
    <source>
        <dbReference type="EMBL" id="KAH7863739.1"/>
    </source>
</evidence>
<reference evidence="1 2" key="1">
    <citation type="journal article" date="2021" name="Hortic Res">
        <title>High-quality reference genome and annotation aids understanding of berry development for evergreen blueberry (Vaccinium darrowii).</title>
        <authorList>
            <person name="Yu J."/>
            <person name="Hulse-Kemp A.M."/>
            <person name="Babiker E."/>
            <person name="Staton M."/>
        </authorList>
    </citation>
    <scope>NUCLEOTIDE SEQUENCE [LARGE SCALE GENOMIC DNA]</scope>
    <source>
        <strain evidence="2">cv. NJ 8807/NJ 8810</strain>
        <tissue evidence="1">Young leaf</tissue>
    </source>
</reference>
<organism evidence="1 2">
    <name type="scientific">Vaccinium darrowii</name>
    <dbReference type="NCBI Taxonomy" id="229202"/>
    <lineage>
        <taxon>Eukaryota</taxon>
        <taxon>Viridiplantae</taxon>
        <taxon>Streptophyta</taxon>
        <taxon>Embryophyta</taxon>
        <taxon>Tracheophyta</taxon>
        <taxon>Spermatophyta</taxon>
        <taxon>Magnoliopsida</taxon>
        <taxon>eudicotyledons</taxon>
        <taxon>Gunneridae</taxon>
        <taxon>Pentapetalae</taxon>
        <taxon>asterids</taxon>
        <taxon>Ericales</taxon>
        <taxon>Ericaceae</taxon>
        <taxon>Vaccinioideae</taxon>
        <taxon>Vaccinieae</taxon>
        <taxon>Vaccinium</taxon>
    </lineage>
</organism>
<dbReference type="EMBL" id="CM037162">
    <property type="protein sequence ID" value="KAH7863739.1"/>
    <property type="molecule type" value="Genomic_DNA"/>
</dbReference>
<protein>
    <submittedName>
        <fullName evidence="1">Uncharacterized protein</fullName>
    </submittedName>
</protein>
<proteinExistence type="predicted"/>
<keyword evidence="2" id="KW-1185">Reference proteome</keyword>
<gene>
    <name evidence="1" type="ORF">Vadar_021411</name>
</gene>
<accession>A0ACB7ZCQ0</accession>
<comment type="caution">
    <text evidence="1">The sequence shown here is derived from an EMBL/GenBank/DDBJ whole genome shotgun (WGS) entry which is preliminary data.</text>
</comment>
<sequence length="192" mass="22178">MKNSKLQTKKVDSKSDSSTGFASYPTWNQKFVFAIPHTFITNDNKISSVWFEIFRVRKGFPDQSFGKAEGKLHLEKTTNEEENTNDRNDVCYDSETENDNFYSVEEEEEEKEKEKEEEACELKGTGSVKVEGGELKVEMVVWKGFLSRVGDCKWRRWAMEYDEFMGLDQGSVNKNKKKISALFTCFSKPVVV</sequence>
<evidence type="ECO:0000313" key="2">
    <source>
        <dbReference type="Proteomes" id="UP000828048"/>
    </source>
</evidence>